<dbReference type="InterPro" id="IPR051198">
    <property type="entry name" value="BchE-like"/>
</dbReference>
<dbReference type="EMBL" id="JBHPBY010000540">
    <property type="protein sequence ID" value="MFC1853583.1"/>
    <property type="molecule type" value="Genomic_DNA"/>
</dbReference>
<gene>
    <name evidence="8" type="ORF">ACFL27_25630</name>
</gene>
<dbReference type="SUPFAM" id="SSF52242">
    <property type="entry name" value="Cobalamin (vitamin B12)-binding domain"/>
    <property type="match status" value="1"/>
</dbReference>
<feature type="domain" description="B12-binding" evidence="6">
    <location>
        <begin position="11"/>
        <end position="148"/>
    </location>
</feature>
<dbReference type="CDD" id="cd02068">
    <property type="entry name" value="radical_SAM_B12_BD"/>
    <property type="match status" value="1"/>
</dbReference>
<dbReference type="InterPro" id="IPR023404">
    <property type="entry name" value="rSAM_horseshoe"/>
</dbReference>
<sequence>MRIALLSSSKRSQDIFGGFKFAAPLMPSMGILQIAAHLEKNNHHDVFVYDADLMNCLREEQILEWIGQKKPDLIGISIFTNHVDTSQKLLHRIKNEFPTLPVIGGGPHCTIDYQAAFQELPLDYVGVGEGDETMTELVEALNQQRPLDSVLGLAYKANGEIKFTGPRPLIKDLDSMPYPAYHLIKEYIPLIRPQIMGYKKKPLLLIISSRGCPHSCGFCSNHLLWGGKYRAHSAQYLVDMIEHFISQFGIKEITFFDDSFILNKKRVLAFCDLLQERKLKIYWSANINLNNVSDEVVARMRQAGCWYVSTGVESGNNDILQFIGKPLTVETATEKLQILHRNKINCRGYFILGLPKDTKETINDTIRFVLNNPLYLLHLTVYTIQKGTPWYSENEKYGTVFYEHNDGMSGTLAGNIHGLSFVGHGLSADYLLQTQNQVYKKFYLRFSQVLKMLKSISTLDDVIKMVKFFGAGFYFVVKSKLIK</sequence>
<dbReference type="SUPFAM" id="SSF102114">
    <property type="entry name" value="Radical SAM enzymes"/>
    <property type="match status" value="1"/>
</dbReference>
<keyword evidence="3" id="KW-0479">Metal-binding</keyword>
<accession>A0ABV6Z556</accession>
<protein>
    <submittedName>
        <fullName evidence="8">B12-binding domain-containing radical SAM protein</fullName>
    </submittedName>
</protein>
<dbReference type="InterPro" id="IPR036724">
    <property type="entry name" value="Cobalamin-bd_sf"/>
</dbReference>
<evidence type="ECO:0000256" key="4">
    <source>
        <dbReference type="ARBA" id="ARBA00023004"/>
    </source>
</evidence>
<dbReference type="SFLD" id="SFLDG01123">
    <property type="entry name" value="methyltransferase_(Class_B)"/>
    <property type="match status" value="1"/>
</dbReference>
<evidence type="ECO:0000259" key="7">
    <source>
        <dbReference type="PROSITE" id="PS51918"/>
    </source>
</evidence>
<dbReference type="InterPro" id="IPR058240">
    <property type="entry name" value="rSAM_sf"/>
</dbReference>
<proteinExistence type="predicted"/>
<evidence type="ECO:0000313" key="8">
    <source>
        <dbReference type="EMBL" id="MFC1853583.1"/>
    </source>
</evidence>
<keyword evidence="4" id="KW-0408">Iron</keyword>
<dbReference type="PROSITE" id="PS51918">
    <property type="entry name" value="RADICAL_SAM"/>
    <property type="match status" value="1"/>
</dbReference>
<dbReference type="InterPro" id="IPR007197">
    <property type="entry name" value="rSAM"/>
</dbReference>
<dbReference type="Gene3D" id="3.80.30.20">
    <property type="entry name" value="tm_1862 like domain"/>
    <property type="match status" value="1"/>
</dbReference>
<dbReference type="SMART" id="SM00729">
    <property type="entry name" value="Elp3"/>
    <property type="match status" value="1"/>
</dbReference>
<evidence type="ECO:0000256" key="5">
    <source>
        <dbReference type="ARBA" id="ARBA00023014"/>
    </source>
</evidence>
<keyword evidence="5" id="KW-0411">Iron-sulfur</keyword>
<comment type="caution">
    <text evidence="8">The sequence shown here is derived from an EMBL/GenBank/DDBJ whole genome shotgun (WGS) entry which is preliminary data.</text>
</comment>
<dbReference type="Pfam" id="PF02310">
    <property type="entry name" value="B12-binding"/>
    <property type="match status" value="1"/>
</dbReference>
<reference evidence="8 9" key="1">
    <citation type="submission" date="2024-09" db="EMBL/GenBank/DDBJ databases">
        <title>Laminarin stimulates single cell rates of sulfate reduction while oxygen inhibits transcriptomic activity in coastal marine sediment.</title>
        <authorList>
            <person name="Lindsay M."/>
            <person name="Orcutt B."/>
            <person name="Emerson D."/>
            <person name="Stepanauskas R."/>
            <person name="D'Angelo T."/>
        </authorList>
    </citation>
    <scope>NUCLEOTIDE SEQUENCE [LARGE SCALE GENOMIC DNA]</scope>
    <source>
        <strain evidence="8">SAG AM-311-K15</strain>
    </source>
</reference>
<dbReference type="SFLD" id="SFLDG01082">
    <property type="entry name" value="B12-binding_domain_containing"/>
    <property type="match status" value="1"/>
</dbReference>
<dbReference type="InterPro" id="IPR006638">
    <property type="entry name" value="Elp3/MiaA/NifB-like_rSAM"/>
</dbReference>
<comment type="cofactor">
    <cofactor evidence="1">
        <name>[4Fe-4S] cluster</name>
        <dbReference type="ChEBI" id="CHEBI:49883"/>
    </cofactor>
</comment>
<dbReference type="Proteomes" id="UP001594351">
    <property type="component" value="Unassembled WGS sequence"/>
</dbReference>
<feature type="domain" description="Radical SAM core" evidence="7">
    <location>
        <begin position="198"/>
        <end position="420"/>
    </location>
</feature>
<dbReference type="InterPro" id="IPR034466">
    <property type="entry name" value="Methyltransferase_Class_B"/>
</dbReference>
<name>A0ABV6Z556_UNCC1</name>
<keyword evidence="2" id="KW-0949">S-adenosyl-L-methionine</keyword>
<evidence type="ECO:0000256" key="3">
    <source>
        <dbReference type="ARBA" id="ARBA00022723"/>
    </source>
</evidence>
<evidence type="ECO:0000313" key="9">
    <source>
        <dbReference type="Proteomes" id="UP001594351"/>
    </source>
</evidence>
<dbReference type="PANTHER" id="PTHR43409:SF16">
    <property type="entry name" value="SLR0320 PROTEIN"/>
    <property type="match status" value="1"/>
</dbReference>
<dbReference type="InterPro" id="IPR006158">
    <property type="entry name" value="Cobalamin-bd"/>
</dbReference>
<evidence type="ECO:0000259" key="6">
    <source>
        <dbReference type="PROSITE" id="PS51332"/>
    </source>
</evidence>
<organism evidence="8 9">
    <name type="scientific">candidate division CSSED10-310 bacterium</name>
    <dbReference type="NCBI Taxonomy" id="2855610"/>
    <lineage>
        <taxon>Bacteria</taxon>
        <taxon>Bacteria division CSSED10-310</taxon>
    </lineage>
</organism>
<evidence type="ECO:0000256" key="1">
    <source>
        <dbReference type="ARBA" id="ARBA00001966"/>
    </source>
</evidence>
<dbReference type="SFLD" id="SFLDS00029">
    <property type="entry name" value="Radical_SAM"/>
    <property type="match status" value="1"/>
</dbReference>
<dbReference type="Gene3D" id="3.40.50.280">
    <property type="entry name" value="Cobalamin-binding domain"/>
    <property type="match status" value="1"/>
</dbReference>
<keyword evidence="9" id="KW-1185">Reference proteome</keyword>
<dbReference type="CDD" id="cd01335">
    <property type="entry name" value="Radical_SAM"/>
    <property type="match status" value="1"/>
</dbReference>
<dbReference type="PANTHER" id="PTHR43409">
    <property type="entry name" value="ANAEROBIC MAGNESIUM-PROTOPORPHYRIN IX MONOMETHYL ESTER CYCLASE-RELATED"/>
    <property type="match status" value="1"/>
</dbReference>
<dbReference type="PROSITE" id="PS51332">
    <property type="entry name" value="B12_BINDING"/>
    <property type="match status" value="1"/>
</dbReference>
<dbReference type="Pfam" id="PF04055">
    <property type="entry name" value="Radical_SAM"/>
    <property type="match status" value="1"/>
</dbReference>
<evidence type="ECO:0000256" key="2">
    <source>
        <dbReference type="ARBA" id="ARBA00022691"/>
    </source>
</evidence>